<gene>
    <name evidence="1" type="ORF">RCOM_1289740</name>
</gene>
<organism evidence="1 2">
    <name type="scientific">Ricinus communis</name>
    <name type="common">Castor bean</name>
    <dbReference type="NCBI Taxonomy" id="3988"/>
    <lineage>
        <taxon>Eukaryota</taxon>
        <taxon>Viridiplantae</taxon>
        <taxon>Streptophyta</taxon>
        <taxon>Embryophyta</taxon>
        <taxon>Tracheophyta</taxon>
        <taxon>Spermatophyta</taxon>
        <taxon>Magnoliopsida</taxon>
        <taxon>eudicotyledons</taxon>
        <taxon>Gunneridae</taxon>
        <taxon>Pentapetalae</taxon>
        <taxon>rosids</taxon>
        <taxon>fabids</taxon>
        <taxon>Malpighiales</taxon>
        <taxon>Euphorbiaceae</taxon>
        <taxon>Acalyphoideae</taxon>
        <taxon>Acalypheae</taxon>
        <taxon>Ricinus</taxon>
    </lineage>
</organism>
<accession>B9SDQ8</accession>
<proteinExistence type="predicted"/>
<evidence type="ECO:0000313" key="2">
    <source>
        <dbReference type="Proteomes" id="UP000008311"/>
    </source>
</evidence>
<sequence>MKTASVVGVFLSFANSDEKQSAAVVGLGEQGKMTYMALIKKDDGVSLHFSRIKTTMRSTAHTYGNYRPIPWLLVLKSQYVVASIGLLSALL</sequence>
<dbReference type="InParanoid" id="B9SDQ8"/>
<evidence type="ECO:0000313" key="1">
    <source>
        <dbReference type="EMBL" id="EEF38238.1"/>
    </source>
</evidence>
<reference evidence="2" key="1">
    <citation type="journal article" date="2010" name="Nat. Biotechnol.">
        <title>Draft genome sequence of the oilseed species Ricinus communis.</title>
        <authorList>
            <person name="Chan A.P."/>
            <person name="Crabtree J."/>
            <person name="Zhao Q."/>
            <person name="Lorenzi H."/>
            <person name="Orvis J."/>
            <person name="Puiu D."/>
            <person name="Melake-Berhan A."/>
            <person name="Jones K.M."/>
            <person name="Redman J."/>
            <person name="Chen G."/>
            <person name="Cahoon E.B."/>
            <person name="Gedil M."/>
            <person name="Stanke M."/>
            <person name="Haas B.J."/>
            <person name="Wortman J.R."/>
            <person name="Fraser-Liggett C.M."/>
            <person name="Ravel J."/>
            <person name="Rabinowicz P.D."/>
        </authorList>
    </citation>
    <scope>NUCLEOTIDE SEQUENCE [LARGE SCALE GENOMIC DNA]</scope>
    <source>
        <strain evidence="2">cv. Hale</strain>
    </source>
</reference>
<dbReference type="AlphaFoldDB" id="B9SDQ8"/>
<protein>
    <submittedName>
        <fullName evidence="1">Uncharacterized protein</fullName>
    </submittedName>
</protein>
<dbReference type="Proteomes" id="UP000008311">
    <property type="component" value="Unassembled WGS sequence"/>
</dbReference>
<name>B9SDQ8_RICCO</name>
<keyword evidence="2" id="KW-1185">Reference proteome</keyword>
<dbReference type="EMBL" id="EQ973930">
    <property type="protein sequence ID" value="EEF38238.1"/>
    <property type="molecule type" value="Genomic_DNA"/>
</dbReference>